<feature type="domain" description="Methyltransferase" evidence="18">
    <location>
        <begin position="66"/>
        <end position="156"/>
    </location>
</feature>
<evidence type="ECO:0000256" key="16">
    <source>
        <dbReference type="RuleBase" id="RU361169"/>
    </source>
</evidence>
<evidence type="ECO:0000256" key="1">
    <source>
        <dbReference type="ARBA" id="ARBA00004613"/>
    </source>
</evidence>
<dbReference type="Gene3D" id="2.160.20.10">
    <property type="entry name" value="Single-stranded right-handed beta-helix, Pectin lyase-like"/>
    <property type="match status" value="1"/>
</dbReference>
<organism evidence="19 20">
    <name type="scientific">Salinomyces thailandicus</name>
    <dbReference type="NCBI Taxonomy" id="706561"/>
    <lineage>
        <taxon>Eukaryota</taxon>
        <taxon>Fungi</taxon>
        <taxon>Dikarya</taxon>
        <taxon>Ascomycota</taxon>
        <taxon>Pezizomycotina</taxon>
        <taxon>Dothideomycetes</taxon>
        <taxon>Dothideomycetidae</taxon>
        <taxon>Mycosphaerellales</taxon>
        <taxon>Teratosphaeriaceae</taxon>
        <taxon>Salinomyces</taxon>
    </lineage>
</organism>
<dbReference type="GO" id="GO:0071555">
    <property type="term" value="P:cell wall organization"/>
    <property type="evidence" value="ECO:0007669"/>
    <property type="project" value="UniProtKB-KW"/>
</dbReference>
<evidence type="ECO:0000256" key="10">
    <source>
        <dbReference type="ARBA" id="ARBA00023316"/>
    </source>
</evidence>
<evidence type="ECO:0000256" key="2">
    <source>
        <dbReference type="ARBA" id="ARBA00008834"/>
    </source>
</evidence>
<dbReference type="GO" id="GO:0047911">
    <property type="term" value="F:galacturan 1,4-alpha-galacturonidase activity"/>
    <property type="evidence" value="ECO:0007669"/>
    <property type="project" value="UniProtKB-EC"/>
</dbReference>
<keyword evidence="8" id="KW-0325">Glycoprotein</keyword>
<dbReference type="OrthoDB" id="187139at2759"/>
<evidence type="ECO:0000313" key="19">
    <source>
        <dbReference type="EMBL" id="TKA27071.1"/>
    </source>
</evidence>
<evidence type="ECO:0000256" key="6">
    <source>
        <dbReference type="ARBA" id="ARBA00022801"/>
    </source>
</evidence>
<dbReference type="EMBL" id="NAJL01000025">
    <property type="protein sequence ID" value="TKA27071.1"/>
    <property type="molecule type" value="Genomic_DNA"/>
</dbReference>
<dbReference type="Proteomes" id="UP000308549">
    <property type="component" value="Unassembled WGS sequence"/>
</dbReference>
<dbReference type="PANTHER" id="PTHR31736">
    <property type="match status" value="1"/>
</dbReference>
<name>A0A4U0TX72_9PEZI</name>
<keyword evidence="4" id="KW-0732">Signal</keyword>
<dbReference type="InterPro" id="IPR029063">
    <property type="entry name" value="SAM-dependent_MTases_sf"/>
</dbReference>
<evidence type="ECO:0000313" key="20">
    <source>
        <dbReference type="Proteomes" id="UP000308549"/>
    </source>
</evidence>
<evidence type="ECO:0000256" key="13">
    <source>
        <dbReference type="ARBA" id="ARBA00041473"/>
    </source>
</evidence>
<dbReference type="Pfam" id="PF00295">
    <property type="entry name" value="Glyco_hydro_28"/>
    <property type="match status" value="1"/>
</dbReference>
<comment type="catalytic activity">
    <reaction evidence="15">
        <text>[(1-&gt;4)-alpha-D-galacturonosyl](n) + H2O = alpha-D-galacturonate + [(1-&gt;4)-alpha-D-galacturonosyl](n-1)</text>
        <dbReference type="Rhea" id="RHEA:14117"/>
        <dbReference type="Rhea" id="RHEA-COMP:14570"/>
        <dbReference type="Rhea" id="RHEA-COMP:14572"/>
        <dbReference type="ChEBI" id="CHEBI:15377"/>
        <dbReference type="ChEBI" id="CHEBI:58658"/>
        <dbReference type="ChEBI" id="CHEBI:140523"/>
        <dbReference type="EC" id="3.2.1.67"/>
    </reaction>
</comment>
<keyword evidence="9 16" id="KW-0326">Glycosidase</keyword>
<keyword evidence="6 16" id="KW-0378">Hydrolase</keyword>
<evidence type="ECO:0000256" key="7">
    <source>
        <dbReference type="ARBA" id="ARBA00023157"/>
    </source>
</evidence>
<evidence type="ECO:0000256" key="12">
    <source>
        <dbReference type="ARBA" id="ARBA00038933"/>
    </source>
</evidence>
<dbReference type="InterPro" id="IPR011050">
    <property type="entry name" value="Pectin_lyase_fold/virulence"/>
</dbReference>
<dbReference type="PANTHER" id="PTHR31736:SF6">
    <property type="entry name" value="EXOPOLYGALACTURONASE B-RELATED"/>
    <property type="match status" value="1"/>
</dbReference>
<dbReference type="SUPFAM" id="SSF53335">
    <property type="entry name" value="S-adenosyl-L-methionine-dependent methyltransferases"/>
    <property type="match status" value="1"/>
</dbReference>
<sequence>MANARDWTGGNAFISRVYASKSVDETQKAYDEWAAIFDKDMVDAEYVAPALVAAQTVKLVSVDEPILDAGCGTGLVGVQLAKLGAKTIDGNDLSQGMLDVARKAGVYRELNLADLSRPMHVADGTYGAVACSGTLTQGHVGPAALADFLRVVKTGGVVVATVLDPIYESAGYQAEVQRLGDTGEAEILSEQAHPYRRSSETLARIVVLKKRYVATPIPEPSPVGASGLEARSAIPGRGHGHDHKDKWGCNLPEYRNKVTIRASQNETDDISDAFLWGLHKANNGGTLWLKEGETYVIGKKLLLTFLKDIHVQLDGEILFTDDIDYWQANNFYYDFQKSITFWVWGGEDIKIYGSGTLNGNGQAWYNAFAGSEILDADNTFYRPILFLTDNATRVDISGIHFLNSPCWTNFLVRTNDISYDHVRIDAISNNISALPKNTDGWDTFNVDGIKVTNSEVNIGDDCFSPKPNTSDIFVQNLWCNGTHGVSMGSIGQYPGVLDYIEDAYIENITMLNAQNGARLKSWAGPDVGYGYIRNITYKDFYSYNVDWPIVLDACYFNINTSTCAEYPSQVNISDIVFQNFTGESSGANDDYIATLVCSEAAVCENITLVDVHVSSPDTYPGDGIILCDGISGGVGMPCESSNGTAESR</sequence>
<keyword evidence="7" id="KW-1015">Disulfide bond</keyword>
<dbReference type="Gene3D" id="3.40.50.150">
    <property type="entry name" value="Vaccinia Virus protein VP39"/>
    <property type="match status" value="1"/>
</dbReference>
<keyword evidence="10" id="KW-0961">Cell wall biogenesis/degradation</keyword>
<evidence type="ECO:0000259" key="18">
    <source>
        <dbReference type="Pfam" id="PF13649"/>
    </source>
</evidence>
<reference evidence="19 20" key="1">
    <citation type="submission" date="2017-03" db="EMBL/GenBank/DDBJ databases">
        <title>Genomes of endolithic fungi from Antarctica.</title>
        <authorList>
            <person name="Coleine C."/>
            <person name="Masonjones S."/>
            <person name="Stajich J.E."/>
        </authorList>
    </citation>
    <scope>NUCLEOTIDE SEQUENCE [LARGE SCALE GENOMIC DNA]</scope>
    <source>
        <strain evidence="19 20">CCFEE 6315</strain>
    </source>
</reference>
<dbReference type="EC" id="3.2.1.67" evidence="12"/>
<dbReference type="SUPFAM" id="SSF51126">
    <property type="entry name" value="Pectin lyase-like"/>
    <property type="match status" value="1"/>
</dbReference>
<comment type="subcellular location">
    <subcellularLocation>
        <location evidence="1">Secreted</location>
    </subcellularLocation>
</comment>
<evidence type="ECO:0000256" key="9">
    <source>
        <dbReference type="ARBA" id="ARBA00023295"/>
    </source>
</evidence>
<dbReference type="GO" id="GO:0005576">
    <property type="term" value="C:extracellular region"/>
    <property type="evidence" value="ECO:0007669"/>
    <property type="project" value="UniProtKB-SubCell"/>
</dbReference>
<comment type="function">
    <text evidence="11">Specific in hydrolyzing the terminal glycosidic bond of polygalacturonic acid and oligogalacturonates.</text>
</comment>
<keyword evidence="5" id="KW-0677">Repeat</keyword>
<evidence type="ECO:0000256" key="11">
    <source>
        <dbReference type="ARBA" id="ARBA00037312"/>
    </source>
</evidence>
<evidence type="ECO:0000256" key="15">
    <source>
        <dbReference type="ARBA" id="ARBA00048766"/>
    </source>
</evidence>
<accession>A0A4U0TX72</accession>
<dbReference type="InterPro" id="IPR041698">
    <property type="entry name" value="Methyltransf_25"/>
</dbReference>
<keyword evidence="3" id="KW-0964">Secreted</keyword>
<proteinExistence type="inferred from homology"/>
<evidence type="ECO:0000256" key="8">
    <source>
        <dbReference type="ARBA" id="ARBA00023180"/>
    </source>
</evidence>
<protein>
    <recommendedName>
        <fullName evidence="12">galacturonan 1,4-alpha-galacturonidase</fullName>
        <ecNumber evidence="12">3.2.1.67</ecNumber>
    </recommendedName>
    <alternativeName>
        <fullName evidence="13">Galacturan 1,4-alpha-galacturonidase B</fullName>
    </alternativeName>
    <alternativeName>
        <fullName evidence="14">Poly(1,4-alpha-D-galacturonide)galacturonohydrolase B</fullName>
    </alternativeName>
</protein>
<dbReference type="GO" id="GO:0005975">
    <property type="term" value="P:carbohydrate metabolic process"/>
    <property type="evidence" value="ECO:0007669"/>
    <property type="project" value="InterPro"/>
</dbReference>
<comment type="similarity">
    <text evidence="2 16">Belongs to the glycosyl hydrolase 28 family.</text>
</comment>
<dbReference type="FunFam" id="2.160.20.10:FF:000040">
    <property type="entry name" value="Probable exopolygalacturonase B"/>
    <property type="match status" value="1"/>
</dbReference>
<feature type="region of interest" description="Disordered" evidence="17">
    <location>
        <begin position="224"/>
        <end position="246"/>
    </location>
</feature>
<evidence type="ECO:0000256" key="3">
    <source>
        <dbReference type="ARBA" id="ARBA00022525"/>
    </source>
</evidence>
<dbReference type="InterPro" id="IPR012334">
    <property type="entry name" value="Pectin_lyas_fold"/>
</dbReference>
<gene>
    <name evidence="19" type="ORF">B0A50_05262</name>
</gene>
<keyword evidence="20" id="KW-1185">Reference proteome</keyword>
<dbReference type="Pfam" id="PF13649">
    <property type="entry name" value="Methyltransf_25"/>
    <property type="match status" value="1"/>
</dbReference>
<dbReference type="CDD" id="cd02440">
    <property type="entry name" value="AdoMet_MTases"/>
    <property type="match status" value="1"/>
</dbReference>
<evidence type="ECO:0000256" key="5">
    <source>
        <dbReference type="ARBA" id="ARBA00022737"/>
    </source>
</evidence>
<comment type="caution">
    <text evidence="19">The sequence shown here is derived from an EMBL/GenBank/DDBJ whole genome shotgun (WGS) entry which is preliminary data.</text>
</comment>
<evidence type="ECO:0000256" key="14">
    <source>
        <dbReference type="ARBA" id="ARBA00042261"/>
    </source>
</evidence>
<evidence type="ECO:0000256" key="4">
    <source>
        <dbReference type="ARBA" id="ARBA00022729"/>
    </source>
</evidence>
<dbReference type="AlphaFoldDB" id="A0A4U0TX72"/>
<evidence type="ECO:0000256" key="17">
    <source>
        <dbReference type="SAM" id="MobiDB-lite"/>
    </source>
</evidence>
<dbReference type="GO" id="GO:0004650">
    <property type="term" value="F:polygalacturonase activity"/>
    <property type="evidence" value="ECO:0007669"/>
    <property type="project" value="InterPro"/>
</dbReference>
<dbReference type="InterPro" id="IPR000743">
    <property type="entry name" value="Glyco_hydro_28"/>
</dbReference>